<organism evidence="1 2">
    <name type="scientific">Caldanaerobacter subterraneus</name>
    <dbReference type="NCBI Taxonomy" id="911092"/>
    <lineage>
        <taxon>Bacteria</taxon>
        <taxon>Bacillati</taxon>
        <taxon>Bacillota</taxon>
        <taxon>Clostridia</taxon>
        <taxon>Thermoanaerobacterales</taxon>
        <taxon>Thermoanaerobacteraceae</taxon>
        <taxon>Caldanaerobacter</taxon>
    </lineage>
</organism>
<evidence type="ECO:0000313" key="1">
    <source>
        <dbReference type="EMBL" id="NNG66630.1"/>
    </source>
</evidence>
<gene>
    <name evidence="1" type="ORF">HKI81_05160</name>
</gene>
<protein>
    <submittedName>
        <fullName evidence="1">Uncharacterized protein</fullName>
    </submittedName>
</protein>
<reference evidence="1 2" key="1">
    <citation type="submission" date="2020-04" db="EMBL/GenBank/DDBJ databases">
        <title>Draft genome sequence of Caldanaerobacter sunterraneus. strain 1523vc isolated from Griffin hot spring, Kamchatka, Russia.</title>
        <authorList>
            <person name="Toshchakov S.V."/>
            <person name="Podosokorskaya O.A."/>
            <person name="Kublanov I.V."/>
            <person name="Korzhenkov A."/>
            <person name="Patrushev M.V."/>
        </authorList>
    </citation>
    <scope>NUCLEOTIDE SEQUENCE [LARGE SCALE GENOMIC DNA]</scope>
    <source>
        <strain evidence="1 2">1523vc</strain>
    </source>
</reference>
<dbReference type="RefSeq" id="WP_022588444.1">
    <property type="nucleotide sequence ID" value="NZ_JABEQB010000011.1"/>
</dbReference>
<dbReference type="EMBL" id="JABEQB010000011">
    <property type="protein sequence ID" value="NNG66630.1"/>
    <property type="molecule type" value="Genomic_DNA"/>
</dbReference>
<accession>A0A7Y2L793</accession>
<name>A0A7Y2L793_9THEO</name>
<sequence>MPSDMDSWARPVRDYKDIPEIFRSYYDKNFGKSVGFLNAVYAPADSWGKRKTNEKLLILFETDIVFLENVKNNITSVSYPIQNINYIENGSILLYSWIKINGEVNGETKSSLVEYNTVVESIFKPIINKLRILLCDIDISEISEETCVFDCLIDIDYKFMNYAKNAILNGEKVIDFIYQREIKVPYLKLFTRIKSTSHMAILTNKELIILKEENAKSTKDARYGGIWIYIPVHKILSAYIEKDEIGFLNLVINISGFNTFKSVFEISIREKVEQLVEKINRIARFNSMIK</sequence>
<proteinExistence type="predicted"/>
<evidence type="ECO:0000313" key="2">
    <source>
        <dbReference type="Proteomes" id="UP000529861"/>
    </source>
</evidence>
<dbReference type="Proteomes" id="UP000529861">
    <property type="component" value="Unassembled WGS sequence"/>
</dbReference>
<comment type="caution">
    <text evidence="1">The sequence shown here is derived from an EMBL/GenBank/DDBJ whole genome shotgun (WGS) entry which is preliminary data.</text>
</comment>
<dbReference type="AlphaFoldDB" id="A0A7Y2L793"/>